<dbReference type="EMBL" id="JBHSDK010000015">
    <property type="protein sequence ID" value="MFC4335913.1"/>
    <property type="molecule type" value="Genomic_DNA"/>
</dbReference>
<dbReference type="PANTHER" id="PTHR11748">
    <property type="entry name" value="D-LACTATE DEHYDROGENASE"/>
    <property type="match status" value="1"/>
</dbReference>
<accession>A0ABV8TZR8</accession>
<dbReference type="InterPro" id="IPR016166">
    <property type="entry name" value="FAD-bd_PCMH"/>
</dbReference>
<evidence type="ECO:0000256" key="4">
    <source>
        <dbReference type="ARBA" id="ARBA00023002"/>
    </source>
</evidence>
<dbReference type="InterPro" id="IPR016169">
    <property type="entry name" value="FAD-bd_PCMH_sub2"/>
</dbReference>
<dbReference type="RefSeq" id="WP_380621242.1">
    <property type="nucleotide sequence ID" value="NZ_JBHSDK010000015.1"/>
</dbReference>
<dbReference type="Gene3D" id="3.40.462.10">
    <property type="entry name" value="FAD-linked oxidases, C-terminal domain"/>
    <property type="match status" value="1"/>
</dbReference>
<protein>
    <submittedName>
        <fullName evidence="6">FAD-binding oxidoreductase</fullName>
    </submittedName>
</protein>
<keyword evidence="2" id="KW-0285">Flavoprotein</keyword>
<evidence type="ECO:0000256" key="2">
    <source>
        <dbReference type="ARBA" id="ARBA00022630"/>
    </source>
</evidence>
<comment type="similarity">
    <text evidence="1">Belongs to the FAD-binding oxidoreductase/transferase type 4 family.</text>
</comment>
<evidence type="ECO:0000256" key="3">
    <source>
        <dbReference type="ARBA" id="ARBA00022827"/>
    </source>
</evidence>
<comment type="caution">
    <text evidence="6">The sequence shown here is derived from an EMBL/GenBank/DDBJ whole genome shotgun (WGS) entry which is preliminary data.</text>
</comment>
<evidence type="ECO:0000256" key="1">
    <source>
        <dbReference type="ARBA" id="ARBA00008000"/>
    </source>
</evidence>
<evidence type="ECO:0000259" key="5">
    <source>
        <dbReference type="PROSITE" id="PS51387"/>
    </source>
</evidence>
<reference evidence="7" key="1">
    <citation type="journal article" date="2019" name="Int. J. Syst. Evol. Microbiol.">
        <title>The Global Catalogue of Microorganisms (GCM) 10K type strain sequencing project: providing services to taxonomists for standard genome sequencing and annotation.</title>
        <authorList>
            <consortium name="The Broad Institute Genomics Platform"/>
            <consortium name="The Broad Institute Genome Sequencing Center for Infectious Disease"/>
            <person name="Wu L."/>
            <person name="Ma J."/>
        </authorList>
    </citation>
    <scope>NUCLEOTIDE SEQUENCE [LARGE SCALE GENOMIC DNA]</scope>
    <source>
        <strain evidence="7">IBRC-M 10908</strain>
    </source>
</reference>
<dbReference type="PANTHER" id="PTHR11748:SF111">
    <property type="entry name" value="D-LACTATE DEHYDROGENASE, MITOCHONDRIAL-RELATED"/>
    <property type="match status" value="1"/>
</dbReference>
<dbReference type="InterPro" id="IPR016167">
    <property type="entry name" value="FAD-bd_PCMH_sub1"/>
</dbReference>
<dbReference type="InterPro" id="IPR006094">
    <property type="entry name" value="Oxid_FAD_bind_N"/>
</dbReference>
<sequence>MTEQSTLGLLAGDLASLVGAENLDVSESGGHVLGPDTGMYGPRRVPVRVRPSRAGQVPEILRTIADSGTGLRVHPYSTGFNWGLGSKEPARDDVAALDLSGLDRVRDLNAERGWAVVEPGVTQGVLSTMLEGTDRMANVTVASAHTSFLGNALDRGVGLRSQRTEDVLGLEVVLPDGRTVRVGWWPGTSTASPYPHGLGPSTLGLFAQSDYGIVTAAAIRLLPRPEEVRLLAFHFEAESLGGVTELLHYWVSQGYTRSVPKLYDPPAAAPYGCPEGRYLLHVCVDGSLPLVEATVRTMVAQARESDLCTDVVDGREKEHDELSLLVERAYGGDPDVEDTIFRRKVRTTYDRMDAEVGFLLFLPLVPFTAEDVLRAERLLGEVREEFGLRCGSTLHPLDSEIIDYVVNVRFPRTEEGARTAHRALDALHKRFGDAGYMPYRLDVGHAGESARYAPSPEAADLARGLKDHLDPAGVIAPGRY</sequence>
<keyword evidence="4" id="KW-0560">Oxidoreductase</keyword>
<proteinExistence type="inferred from homology"/>
<name>A0ABV8TZR8_9ACTN</name>
<dbReference type="SUPFAM" id="SSF56176">
    <property type="entry name" value="FAD-binding/transporter-associated domain-like"/>
    <property type="match status" value="1"/>
</dbReference>
<dbReference type="Gene3D" id="3.30.43.10">
    <property type="entry name" value="Uridine Diphospho-n-acetylenolpyruvylglucosamine Reductase, domain 2"/>
    <property type="match status" value="1"/>
</dbReference>
<dbReference type="InterPro" id="IPR016170">
    <property type="entry name" value="Cytok_DH_C_sf"/>
</dbReference>
<feature type="domain" description="FAD-binding PCMH-type" evidence="5">
    <location>
        <begin position="40"/>
        <end position="224"/>
    </location>
</feature>
<keyword evidence="7" id="KW-1185">Reference proteome</keyword>
<dbReference type="Gene3D" id="3.30.465.10">
    <property type="match status" value="1"/>
</dbReference>
<keyword evidence="3" id="KW-0274">FAD</keyword>
<gene>
    <name evidence="6" type="ORF">ACFPET_11935</name>
</gene>
<dbReference type="InterPro" id="IPR016164">
    <property type="entry name" value="FAD-linked_Oxase-like_C"/>
</dbReference>
<dbReference type="PROSITE" id="PS51387">
    <property type="entry name" value="FAD_PCMH"/>
    <property type="match status" value="1"/>
</dbReference>
<dbReference type="InterPro" id="IPR036318">
    <property type="entry name" value="FAD-bd_PCMH-like_sf"/>
</dbReference>
<evidence type="ECO:0000313" key="7">
    <source>
        <dbReference type="Proteomes" id="UP001595823"/>
    </source>
</evidence>
<dbReference type="Proteomes" id="UP001595823">
    <property type="component" value="Unassembled WGS sequence"/>
</dbReference>
<evidence type="ECO:0000313" key="6">
    <source>
        <dbReference type="EMBL" id="MFC4335913.1"/>
    </source>
</evidence>
<dbReference type="Pfam" id="PF01565">
    <property type="entry name" value="FAD_binding_4"/>
    <property type="match status" value="1"/>
</dbReference>
<organism evidence="6 7">
    <name type="scientific">Salininema proteolyticum</name>
    <dbReference type="NCBI Taxonomy" id="1607685"/>
    <lineage>
        <taxon>Bacteria</taxon>
        <taxon>Bacillati</taxon>
        <taxon>Actinomycetota</taxon>
        <taxon>Actinomycetes</taxon>
        <taxon>Glycomycetales</taxon>
        <taxon>Glycomycetaceae</taxon>
        <taxon>Salininema</taxon>
    </lineage>
</organism>
<dbReference type="SUPFAM" id="SSF55103">
    <property type="entry name" value="FAD-linked oxidases, C-terminal domain"/>
    <property type="match status" value="1"/>
</dbReference>